<dbReference type="InterPro" id="IPR037124">
    <property type="entry name" value="Chaperonin_GroES_sf"/>
</dbReference>
<reference evidence="8 9" key="1">
    <citation type="journal article" date="2021" name="Sci. Rep.">
        <title>The genome of the diatom Chaetoceros tenuissimus carries an ancient integrated fragment of an extant virus.</title>
        <authorList>
            <person name="Hongo Y."/>
            <person name="Kimura K."/>
            <person name="Takaki Y."/>
            <person name="Yoshida Y."/>
            <person name="Baba S."/>
            <person name="Kobayashi G."/>
            <person name="Nagasaki K."/>
            <person name="Hano T."/>
            <person name="Tomaru Y."/>
        </authorList>
    </citation>
    <scope>NUCLEOTIDE SEQUENCE [LARGE SCALE GENOMIC DNA]</scope>
    <source>
        <strain evidence="8 9">NIES-3715</strain>
    </source>
</reference>
<dbReference type="GO" id="GO:0005739">
    <property type="term" value="C:mitochondrion"/>
    <property type="evidence" value="ECO:0007669"/>
    <property type="project" value="TreeGrafter"/>
</dbReference>
<gene>
    <name evidence="8" type="ORF">CTEN210_16873</name>
</gene>
<evidence type="ECO:0000256" key="6">
    <source>
        <dbReference type="RuleBase" id="RU003479"/>
    </source>
</evidence>
<dbReference type="GO" id="GO:0046872">
    <property type="term" value="F:metal ion binding"/>
    <property type="evidence" value="ECO:0007669"/>
    <property type="project" value="TreeGrafter"/>
</dbReference>
<evidence type="ECO:0000256" key="2">
    <source>
        <dbReference type="ARBA" id="ARBA00023186"/>
    </source>
</evidence>
<dbReference type="GO" id="GO:0051082">
    <property type="term" value="F:unfolded protein binding"/>
    <property type="evidence" value="ECO:0007669"/>
    <property type="project" value="TreeGrafter"/>
</dbReference>
<dbReference type="InterPro" id="IPR020818">
    <property type="entry name" value="Chaperonin_GroES"/>
</dbReference>
<dbReference type="Pfam" id="PF00166">
    <property type="entry name" value="Cpn10"/>
    <property type="match status" value="2"/>
</dbReference>
<evidence type="ECO:0000256" key="4">
    <source>
        <dbReference type="ARBA" id="ARBA00073031"/>
    </source>
</evidence>
<dbReference type="PRINTS" id="PR00297">
    <property type="entry name" value="CHAPERONIN10"/>
</dbReference>
<dbReference type="PANTHER" id="PTHR10772">
    <property type="entry name" value="10 KDA HEAT SHOCK PROTEIN"/>
    <property type="match status" value="1"/>
</dbReference>
<proteinExistence type="inferred from homology"/>
<dbReference type="GO" id="GO:0051087">
    <property type="term" value="F:protein-folding chaperone binding"/>
    <property type="evidence" value="ECO:0007669"/>
    <property type="project" value="TreeGrafter"/>
</dbReference>
<protein>
    <recommendedName>
        <fullName evidence="4">20 kDa chaperonin, chloroplastic</fullName>
    </recommendedName>
    <alternativeName>
        <fullName evidence="3">Chaperonin 10</fullName>
    </alternativeName>
    <alternativeName>
        <fullName evidence="5">Protein Cpn21</fullName>
    </alternativeName>
</protein>
<evidence type="ECO:0000256" key="1">
    <source>
        <dbReference type="ARBA" id="ARBA00006975"/>
    </source>
</evidence>
<dbReference type="AlphaFoldDB" id="A0AAD3DAE2"/>
<dbReference type="GO" id="GO:0005524">
    <property type="term" value="F:ATP binding"/>
    <property type="evidence" value="ECO:0007669"/>
    <property type="project" value="InterPro"/>
</dbReference>
<feature type="signal peptide" evidence="7">
    <location>
        <begin position="1"/>
        <end position="17"/>
    </location>
</feature>
<organism evidence="8 9">
    <name type="scientific">Chaetoceros tenuissimus</name>
    <dbReference type="NCBI Taxonomy" id="426638"/>
    <lineage>
        <taxon>Eukaryota</taxon>
        <taxon>Sar</taxon>
        <taxon>Stramenopiles</taxon>
        <taxon>Ochrophyta</taxon>
        <taxon>Bacillariophyta</taxon>
        <taxon>Coscinodiscophyceae</taxon>
        <taxon>Chaetocerotophycidae</taxon>
        <taxon>Chaetocerotales</taxon>
        <taxon>Chaetocerotaceae</taxon>
        <taxon>Chaetoceros</taxon>
    </lineage>
</organism>
<sequence>MKFAALSSLLFATQVLGFAPSSFSGRSDISLSANVLEGREIASDFTPINNMLLVKKVEVKDQTEGGLFLTGKQKIDKSEGEVTACGDGKINSETGFQTPMPVSVGDSVAFGKFSGEAVKYNGVTHTLIRDEDILVKYPAGADKTIENVEVVWDNVLVKVEKKEIEETGGILIAATTKKASKSSVGEVLKVGPGRYAFNGVLMENDVVPGDMVKFRDFAAQEVEIDDEEYAVVRFVDLLAKF</sequence>
<comment type="similarity">
    <text evidence="1 6">Belongs to the GroES chaperonin family.</text>
</comment>
<dbReference type="FunFam" id="2.30.33.40:FF:000001">
    <property type="entry name" value="10 kDa chaperonin"/>
    <property type="match status" value="2"/>
</dbReference>
<evidence type="ECO:0000313" key="9">
    <source>
        <dbReference type="Proteomes" id="UP001054902"/>
    </source>
</evidence>
<evidence type="ECO:0000256" key="3">
    <source>
        <dbReference type="ARBA" id="ARBA00031971"/>
    </source>
</evidence>
<feature type="chain" id="PRO_5042040710" description="20 kDa chaperonin, chloroplastic" evidence="7">
    <location>
        <begin position="18"/>
        <end position="241"/>
    </location>
</feature>
<accession>A0AAD3DAE2</accession>
<dbReference type="CDD" id="cd00320">
    <property type="entry name" value="cpn10"/>
    <property type="match status" value="2"/>
</dbReference>
<keyword evidence="2 6" id="KW-0143">Chaperone</keyword>
<dbReference type="EMBL" id="BLLK01000069">
    <property type="protein sequence ID" value="GFH60397.1"/>
    <property type="molecule type" value="Genomic_DNA"/>
</dbReference>
<evidence type="ECO:0000256" key="5">
    <source>
        <dbReference type="ARBA" id="ARBA00079398"/>
    </source>
</evidence>
<keyword evidence="7" id="KW-0732">Signal</keyword>
<keyword evidence="9" id="KW-1185">Reference proteome</keyword>
<evidence type="ECO:0000313" key="8">
    <source>
        <dbReference type="EMBL" id="GFH60397.1"/>
    </source>
</evidence>
<dbReference type="PANTHER" id="PTHR10772:SF63">
    <property type="entry name" value="20 KDA CHAPERONIN, CHLOROPLASTIC"/>
    <property type="match status" value="1"/>
</dbReference>
<dbReference type="SMART" id="SM00883">
    <property type="entry name" value="Cpn10"/>
    <property type="match status" value="2"/>
</dbReference>
<evidence type="ECO:0000256" key="7">
    <source>
        <dbReference type="SAM" id="SignalP"/>
    </source>
</evidence>
<name>A0AAD3DAE2_9STRA</name>
<dbReference type="Gene3D" id="2.30.33.40">
    <property type="entry name" value="GroES chaperonin"/>
    <property type="match status" value="2"/>
</dbReference>
<dbReference type="InterPro" id="IPR011032">
    <property type="entry name" value="GroES-like_sf"/>
</dbReference>
<dbReference type="Proteomes" id="UP001054902">
    <property type="component" value="Unassembled WGS sequence"/>
</dbReference>
<dbReference type="GO" id="GO:0044183">
    <property type="term" value="F:protein folding chaperone"/>
    <property type="evidence" value="ECO:0007669"/>
    <property type="project" value="InterPro"/>
</dbReference>
<comment type="caution">
    <text evidence="8">The sequence shown here is derived from an EMBL/GenBank/DDBJ whole genome shotgun (WGS) entry which is preliminary data.</text>
</comment>
<dbReference type="SUPFAM" id="SSF50129">
    <property type="entry name" value="GroES-like"/>
    <property type="match status" value="2"/>
</dbReference>